<dbReference type="PANTHER" id="PTHR18964">
    <property type="entry name" value="ROK (REPRESSOR, ORF, KINASE) FAMILY"/>
    <property type="match status" value="1"/>
</dbReference>
<dbReference type="Gene3D" id="1.10.10.10">
    <property type="entry name" value="Winged helix-like DNA-binding domain superfamily/Winged helix DNA-binding domain"/>
    <property type="match status" value="1"/>
</dbReference>
<dbReference type="InterPro" id="IPR043129">
    <property type="entry name" value="ATPase_NBD"/>
</dbReference>
<dbReference type="RefSeq" id="WP_253897707.1">
    <property type="nucleotide sequence ID" value="NZ_CALSBS010000006.1"/>
</dbReference>
<dbReference type="Proteomes" id="UP001152651">
    <property type="component" value="Unassembled WGS sequence"/>
</dbReference>
<evidence type="ECO:0000256" key="1">
    <source>
        <dbReference type="ARBA" id="ARBA00006479"/>
    </source>
</evidence>
<dbReference type="Gene3D" id="3.30.420.40">
    <property type="match status" value="2"/>
</dbReference>
<sequence length="406" mass="44351">MVADSQPGHIDQIKQTNAGAVYRLIDQLGPVSRIDLSRLAQLAPASITKIVREMLEAHLVQETEIQEPGSRGRPAVGLMVETEAWHYLALRISRGEIHLALRDLSSKLVVEERLELALQDPQPLLNRIITQIDQFFIRHQGKLERLTAIAITLPGIIDTESGIIHRMPFYEDVKDMPLGETLAAHTGVPVYIQHDISAWTMAEALFGASRGARDVIQVVIDHNVGAGVITDGRLLHAGSSSLVEIGHTQVDPYGKRCYCGNHGCLETIASVESVLELAQVRMHQSMSSMLHQQPLTVESLCLAAVKGDLLAKDIITSVGTNVGRILAIMVNLFNPQKILIGSPFNQAADILFPAISDCIRQQSLPAYSKHISVEQTQFSNRGTMAGAALVKDALYNGSLLIRLLQG</sequence>
<protein>
    <submittedName>
        <fullName evidence="2">Transcriptional regulator/sugar kinase</fullName>
    </submittedName>
</protein>
<accession>A0ABM9F872</accession>
<dbReference type="Pfam" id="PF00480">
    <property type="entry name" value="ROK"/>
    <property type="match status" value="1"/>
</dbReference>
<organism evidence="2 3">
    <name type="scientific">Pseudocitrobacter vendiensis</name>
    <dbReference type="NCBI Taxonomy" id="2488306"/>
    <lineage>
        <taxon>Bacteria</taxon>
        <taxon>Pseudomonadati</taxon>
        <taxon>Pseudomonadota</taxon>
        <taxon>Gammaproteobacteria</taxon>
        <taxon>Enterobacterales</taxon>
        <taxon>Enterobacteriaceae</taxon>
        <taxon>Pseudocitrobacter</taxon>
    </lineage>
</organism>
<dbReference type="InterPro" id="IPR000600">
    <property type="entry name" value="ROK"/>
</dbReference>
<comment type="caution">
    <text evidence="2">The sequence shown here is derived from an EMBL/GenBank/DDBJ whole genome shotgun (WGS) entry which is preliminary data.</text>
</comment>
<dbReference type="EMBL" id="CALSBS010000006">
    <property type="protein sequence ID" value="CAH6637030.1"/>
    <property type="molecule type" value="Genomic_DNA"/>
</dbReference>
<name>A0ABM9F872_9ENTR</name>
<evidence type="ECO:0000313" key="2">
    <source>
        <dbReference type="EMBL" id="CAH6637030.1"/>
    </source>
</evidence>
<dbReference type="GO" id="GO:0016301">
    <property type="term" value="F:kinase activity"/>
    <property type="evidence" value="ECO:0007669"/>
    <property type="project" value="UniProtKB-KW"/>
</dbReference>
<reference evidence="2" key="1">
    <citation type="submission" date="2022-05" db="EMBL/GenBank/DDBJ databases">
        <authorList>
            <person name="Blom J."/>
        </authorList>
    </citation>
    <scope>NUCLEOTIDE SEQUENCE</scope>
    <source>
        <strain evidence="2">Type strain: CPO20170097</strain>
    </source>
</reference>
<dbReference type="InterPro" id="IPR036390">
    <property type="entry name" value="WH_DNA-bd_sf"/>
</dbReference>
<keyword evidence="2" id="KW-0418">Kinase</keyword>
<dbReference type="CDD" id="cd24074">
    <property type="entry name" value="ASKHA_ATPase_ROK_Mlc"/>
    <property type="match status" value="1"/>
</dbReference>
<keyword evidence="2" id="KW-0808">Transferase</keyword>
<dbReference type="SUPFAM" id="SSF46785">
    <property type="entry name" value="Winged helix' DNA-binding domain"/>
    <property type="match status" value="1"/>
</dbReference>
<gene>
    <name evidence="2" type="primary">nagC</name>
    <name evidence="2" type="ORF">FBBNIHIM_09410</name>
</gene>
<dbReference type="PANTHER" id="PTHR18964:SF149">
    <property type="entry name" value="BIFUNCTIONAL UDP-N-ACETYLGLUCOSAMINE 2-EPIMERASE_N-ACETYLMANNOSAMINE KINASE"/>
    <property type="match status" value="1"/>
</dbReference>
<dbReference type="InterPro" id="IPR036388">
    <property type="entry name" value="WH-like_DNA-bd_sf"/>
</dbReference>
<keyword evidence="3" id="KW-1185">Reference proteome</keyword>
<proteinExistence type="inferred from homology"/>
<evidence type="ECO:0000313" key="3">
    <source>
        <dbReference type="Proteomes" id="UP001152651"/>
    </source>
</evidence>
<comment type="similarity">
    <text evidence="1">Belongs to the ROK (NagC/XylR) family.</text>
</comment>
<dbReference type="SUPFAM" id="SSF53067">
    <property type="entry name" value="Actin-like ATPase domain"/>
    <property type="match status" value="1"/>
</dbReference>